<feature type="region of interest" description="Disordered" evidence="1">
    <location>
        <begin position="1"/>
        <end position="41"/>
    </location>
</feature>
<dbReference type="AlphaFoldDB" id="A0A8C3YUN8"/>
<accession>A0A8C3YUN8</accession>
<organism evidence="2 3">
    <name type="scientific">Catagonus wagneri</name>
    <name type="common">Chacoan peccary</name>
    <dbReference type="NCBI Taxonomy" id="51154"/>
    <lineage>
        <taxon>Eukaryota</taxon>
        <taxon>Metazoa</taxon>
        <taxon>Chordata</taxon>
        <taxon>Craniata</taxon>
        <taxon>Vertebrata</taxon>
        <taxon>Euteleostomi</taxon>
        <taxon>Mammalia</taxon>
        <taxon>Eutheria</taxon>
        <taxon>Laurasiatheria</taxon>
        <taxon>Artiodactyla</taxon>
        <taxon>Suina</taxon>
        <taxon>Tayassuidae</taxon>
        <taxon>Catagonus</taxon>
    </lineage>
</organism>
<dbReference type="Ensembl" id="ENSCWAT00000031157.1">
    <property type="protein sequence ID" value="ENSCWAP00000028747.1"/>
    <property type="gene ID" value="ENSCWAG00000021609.1"/>
</dbReference>
<evidence type="ECO:0000313" key="2">
    <source>
        <dbReference type="Ensembl" id="ENSCWAP00000028747.1"/>
    </source>
</evidence>
<feature type="compositionally biased region" description="Basic and acidic residues" evidence="1">
    <location>
        <begin position="31"/>
        <end position="41"/>
    </location>
</feature>
<evidence type="ECO:0000256" key="1">
    <source>
        <dbReference type="SAM" id="MobiDB-lite"/>
    </source>
</evidence>
<dbReference type="Proteomes" id="UP000694540">
    <property type="component" value="Unplaced"/>
</dbReference>
<sequence>MPRALKGSSPYRGSLPCGGDALSSTQADSGSSKDKAASEALRRGSECPRLLNTAAEEVPKPGRILLRACAWLWQLTYSLTSC</sequence>
<protein>
    <submittedName>
        <fullName evidence="2">Uncharacterized protein</fullName>
    </submittedName>
</protein>
<name>A0A8C3YUN8_9CETA</name>
<evidence type="ECO:0000313" key="3">
    <source>
        <dbReference type="Proteomes" id="UP000694540"/>
    </source>
</evidence>
<keyword evidence="3" id="KW-1185">Reference proteome</keyword>
<reference evidence="2" key="2">
    <citation type="submission" date="2025-09" db="UniProtKB">
        <authorList>
            <consortium name="Ensembl"/>
        </authorList>
    </citation>
    <scope>IDENTIFICATION</scope>
</reference>
<proteinExistence type="predicted"/>
<reference evidence="2" key="1">
    <citation type="submission" date="2025-08" db="UniProtKB">
        <authorList>
            <consortium name="Ensembl"/>
        </authorList>
    </citation>
    <scope>IDENTIFICATION</scope>
</reference>
<dbReference type="GeneTree" id="ENSGT00980000200461"/>